<protein>
    <submittedName>
        <fullName evidence="1">Uncharacterized protein</fullName>
    </submittedName>
</protein>
<dbReference type="RefSeq" id="WP_050740418.1">
    <property type="nucleotide sequence ID" value="NZ_LGYO01000026.1"/>
</dbReference>
<keyword evidence="2" id="KW-1185">Reference proteome</keyword>
<evidence type="ECO:0000313" key="2">
    <source>
        <dbReference type="Proteomes" id="UP000036873"/>
    </source>
</evidence>
<gene>
    <name evidence="1" type="ORF">AKG39_10880</name>
</gene>
<dbReference type="EMBL" id="LGYO01000026">
    <property type="protein sequence ID" value="KNZ41685.1"/>
    <property type="molecule type" value="Genomic_DNA"/>
</dbReference>
<dbReference type="STRING" id="52689.AKG39_10880"/>
<evidence type="ECO:0000313" key="1">
    <source>
        <dbReference type="EMBL" id="KNZ41685.1"/>
    </source>
</evidence>
<accession>A0A0L6U1J6</accession>
<comment type="caution">
    <text evidence="1">The sequence shown here is derived from an EMBL/GenBank/DDBJ whole genome shotgun (WGS) entry which is preliminary data.</text>
</comment>
<reference evidence="2" key="1">
    <citation type="submission" date="2015-07" db="EMBL/GenBank/DDBJ databases">
        <title>Draft genome sequence of Acetobacterium bakii DSM 8293, a potential psychrophilic chemical producer through syngas fermentation.</title>
        <authorList>
            <person name="Song Y."/>
            <person name="Hwang S."/>
            <person name="Cho B.-K."/>
        </authorList>
    </citation>
    <scope>NUCLEOTIDE SEQUENCE [LARGE SCALE GENOMIC DNA]</scope>
    <source>
        <strain evidence="2">DSM 8239</strain>
    </source>
</reference>
<proteinExistence type="predicted"/>
<organism evidence="1 2">
    <name type="scientific">Acetobacterium bakii</name>
    <dbReference type="NCBI Taxonomy" id="52689"/>
    <lineage>
        <taxon>Bacteria</taxon>
        <taxon>Bacillati</taxon>
        <taxon>Bacillota</taxon>
        <taxon>Clostridia</taxon>
        <taxon>Eubacteriales</taxon>
        <taxon>Eubacteriaceae</taxon>
        <taxon>Acetobacterium</taxon>
    </lineage>
</organism>
<dbReference type="Proteomes" id="UP000036873">
    <property type="component" value="Unassembled WGS sequence"/>
</dbReference>
<dbReference type="AlphaFoldDB" id="A0A0L6U1J6"/>
<name>A0A0L6U1J6_9FIRM</name>
<sequence>MPYLVRKISSRAKFQALEEVESIRDVEGDFVTKEFRTNNNCLSTYFIKSIDCLYDAILAIVLTADNLEKLDVVVIDESLCQESGVFHCQTLAGRDIPIKEIKSEHHDLKELTYGKFENVLNLYKKLVIIDNKNHSSNKEEKNIIRFSEPRIKEIIKEALANDRIEIERIHSDSIKSKVMKLQKPA</sequence>